<feature type="transmembrane region" description="Helical" evidence="1">
    <location>
        <begin position="33"/>
        <end position="57"/>
    </location>
</feature>
<keyword evidence="1" id="KW-0812">Transmembrane</keyword>
<dbReference type="AlphaFoldDB" id="A0A481CGX9"/>
<reference evidence="3" key="1">
    <citation type="journal article" date="2019" name="PeerJ">
        <title>Genes of the pig, Sus scrofa, reconstructed with EvidentialGene.</title>
        <authorList>
            <person name="Gilbert D.G."/>
        </authorList>
    </citation>
    <scope>NUCLEOTIDE SEQUENCE</scope>
</reference>
<dbReference type="EMBL" id="DQIR01313404">
    <property type="protein sequence ID" value="HDC68882.1"/>
    <property type="molecule type" value="Transcribed_RNA"/>
</dbReference>
<name>A0A481CGX9_PIG</name>
<proteinExistence type="predicted"/>
<evidence type="ECO:0000313" key="2">
    <source>
        <dbReference type="EMBL" id="HDA42883.1"/>
    </source>
</evidence>
<protein>
    <submittedName>
        <fullName evidence="2">Sodium-coupled neutral amino acid transporter 1</fullName>
    </submittedName>
</protein>
<evidence type="ECO:0000313" key="3">
    <source>
        <dbReference type="EMBL" id="HDC68882.1"/>
    </source>
</evidence>
<dbReference type="EMBL" id="DQIR01222756">
    <property type="protein sequence ID" value="HDB78233.1"/>
    <property type="molecule type" value="Transcribed_RNA"/>
</dbReference>
<organism evidence="3">
    <name type="scientific">Sus scrofa</name>
    <name type="common">Pig</name>
    <dbReference type="NCBI Taxonomy" id="9823"/>
    <lineage>
        <taxon>Eukaryota</taxon>
        <taxon>Metazoa</taxon>
        <taxon>Chordata</taxon>
        <taxon>Craniata</taxon>
        <taxon>Vertebrata</taxon>
        <taxon>Euteleostomi</taxon>
        <taxon>Mammalia</taxon>
        <taxon>Eutheria</taxon>
        <taxon>Laurasiatheria</taxon>
        <taxon>Artiodactyla</taxon>
        <taxon>Suina</taxon>
        <taxon>Suidae</taxon>
        <taxon>Sus</taxon>
    </lineage>
</organism>
<sequence length="113" mass="12260">MCFCLVLIASYFPVILDNVHSDLLHKYQSKDDILILTVRLAVIVAVILTVPVLFFTVSKGPRCHLRKAEVSSLRLLSGATWQSKPAAGNSPASLCLQQGKTPRLLGKKVGSVS</sequence>
<keyword evidence="1" id="KW-1133">Transmembrane helix</keyword>
<accession>A0A481CGX9</accession>
<evidence type="ECO:0000256" key="1">
    <source>
        <dbReference type="SAM" id="Phobius"/>
    </source>
</evidence>
<dbReference type="EMBL" id="DQIR01087407">
    <property type="protein sequence ID" value="HDA42883.1"/>
    <property type="molecule type" value="Transcribed_RNA"/>
</dbReference>
<keyword evidence="1" id="KW-0472">Membrane</keyword>